<name>A0A158EPT1_CABSO</name>
<dbReference type="PANTHER" id="PTHR12192:SF2">
    <property type="entry name" value="GLUTATHIONE-SPECIFIC GAMMA-GLUTAMYLCYCLOTRANSFERASE 2"/>
    <property type="match status" value="1"/>
</dbReference>
<dbReference type="Gene3D" id="3.10.490.10">
    <property type="entry name" value="Gamma-glutamyl cyclotransferase-like"/>
    <property type="match status" value="1"/>
</dbReference>
<evidence type="ECO:0000313" key="3">
    <source>
        <dbReference type="EMBL" id="SAL09547.1"/>
    </source>
</evidence>
<dbReference type="InterPro" id="IPR006840">
    <property type="entry name" value="ChaC"/>
</dbReference>
<dbReference type="EMBL" id="FCOC02000001">
    <property type="protein sequence ID" value="SAL09547.1"/>
    <property type="molecule type" value="Genomic_DNA"/>
</dbReference>
<dbReference type="Pfam" id="PF04752">
    <property type="entry name" value="ChaC"/>
    <property type="match status" value="1"/>
</dbReference>
<keyword evidence="2" id="KW-0456">Lyase</keyword>
<dbReference type="EC" id="4.3.2.7" evidence="1"/>
<sequence length="178" mass="19565">MWVFGYGSLMIDGWEDGYGCTQRVVAELRGYQRVFDKASIVNWGTRACPCPTLNLRPCSKLDGCVGTAFEFPDERRVDVEAYLVKREGKGFELKSLEVTATGAGVVQALVPIYTGKNVLIATSRDDLLKLIQQASGKSGNCTTYVLNVYDELAKAGIQDAAVTSLRNFLVKFAREHGQ</sequence>
<evidence type="ECO:0000256" key="2">
    <source>
        <dbReference type="ARBA" id="ARBA00023239"/>
    </source>
</evidence>
<organism evidence="3 4">
    <name type="scientific">Caballeronia sordidicola</name>
    <name type="common">Burkholderia sordidicola</name>
    <dbReference type="NCBI Taxonomy" id="196367"/>
    <lineage>
        <taxon>Bacteria</taxon>
        <taxon>Pseudomonadati</taxon>
        <taxon>Pseudomonadota</taxon>
        <taxon>Betaproteobacteria</taxon>
        <taxon>Burkholderiales</taxon>
        <taxon>Burkholderiaceae</taxon>
        <taxon>Caballeronia</taxon>
    </lineage>
</organism>
<dbReference type="GO" id="GO:0005737">
    <property type="term" value="C:cytoplasm"/>
    <property type="evidence" value="ECO:0007669"/>
    <property type="project" value="TreeGrafter"/>
</dbReference>
<dbReference type="GO" id="GO:0061928">
    <property type="term" value="F:glutathione specific gamma-glutamylcyclotransferase activity"/>
    <property type="evidence" value="ECO:0007669"/>
    <property type="project" value="UniProtKB-EC"/>
</dbReference>
<gene>
    <name evidence="3" type="ORF">AWB64_00161</name>
</gene>
<evidence type="ECO:0000256" key="1">
    <source>
        <dbReference type="ARBA" id="ARBA00012344"/>
    </source>
</evidence>
<dbReference type="RefSeq" id="WP_060816720.1">
    <property type="nucleotide sequence ID" value="NZ_FCOC02000001.1"/>
</dbReference>
<dbReference type="AlphaFoldDB" id="A0A158EPT1"/>
<accession>A0A158EPT1</accession>
<evidence type="ECO:0000313" key="4">
    <source>
        <dbReference type="Proteomes" id="UP000054893"/>
    </source>
</evidence>
<protein>
    <recommendedName>
        <fullName evidence="1">glutathione-specific gamma-glutamylcyclotransferase</fullName>
        <ecNumber evidence="1">4.3.2.7</ecNumber>
    </recommendedName>
</protein>
<dbReference type="GO" id="GO:0006751">
    <property type="term" value="P:glutathione catabolic process"/>
    <property type="evidence" value="ECO:0007669"/>
    <property type="project" value="InterPro"/>
</dbReference>
<reference evidence="3 4" key="1">
    <citation type="submission" date="2016-01" db="EMBL/GenBank/DDBJ databases">
        <authorList>
            <person name="Oliw E.H."/>
        </authorList>
    </citation>
    <scope>NUCLEOTIDE SEQUENCE [LARGE SCALE GENOMIC DNA]</scope>
    <source>
        <strain evidence="3">LMG 22029</strain>
    </source>
</reference>
<proteinExistence type="predicted"/>
<dbReference type="OrthoDB" id="9795692at2"/>
<dbReference type="CDD" id="cd06661">
    <property type="entry name" value="GGCT_like"/>
    <property type="match status" value="1"/>
</dbReference>
<dbReference type="PANTHER" id="PTHR12192">
    <property type="entry name" value="CATION TRANSPORT PROTEIN CHAC-RELATED"/>
    <property type="match status" value="1"/>
</dbReference>
<dbReference type="Proteomes" id="UP000054893">
    <property type="component" value="Unassembled WGS sequence"/>
</dbReference>
<dbReference type="InterPro" id="IPR013024">
    <property type="entry name" value="GGCT-like"/>
</dbReference>